<organism evidence="2 3">
    <name type="scientific">Myxococcus landrumensis</name>
    <dbReference type="NCBI Taxonomy" id="2813577"/>
    <lineage>
        <taxon>Bacteria</taxon>
        <taxon>Pseudomonadati</taxon>
        <taxon>Myxococcota</taxon>
        <taxon>Myxococcia</taxon>
        <taxon>Myxococcales</taxon>
        <taxon>Cystobacterineae</taxon>
        <taxon>Myxococcaceae</taxon>
        <taxon>Myxococcus</taxon>
    </lineage>
</organism>
<dbReference type="RefSeq" id="WP_206716107.1">
    <property type="nucleotide sequence ID" value="NZ_CP071091.1"/>
</dbReference>
<sequence>MEPTTRTKPKILFTGATTSQDFNALKVQGDICAKAGTEGLQLAEVHWVDCASTKPEQYVPLLRPTLDTGKILVLRHPDARACQALADIIGCQVEEGTAALMVSRDLKATTPSSYSITVLDTSPRLSVTEHLLEGGDKQPPPARPAPSNLTPTRSTRAITEEDGTQRDWASMFGAHQAGPQPTTGGPGLIPPQGVLYGIRNLTGSYSATLTKETWSATRGKTQPIEFGFNSSFYVYRENGKASADYVVIRVQQATFSPRTLMIRADNAKGYWQFDFQAQCTNNRNAALLSTSPDTTNSSPLITQLSVPLHVKYLKDGGCQPNYWSAIQGPTTRSQEGWGLSNRSGVSSGTATWYHFSRDPWNVINDPPDEFGRWWSGMYEGGYGGRVKNLNSLSGSSFTVENVSAWRFSASMISANRNVTFSETLRYRLAAFANPSGTGNGHHQISWYSFETHPNTLTLDVVAVTNDPSSPCQ</sequence>
<feature type="region of interest" description="Disordered" evidence="1">
    <location>
        <begin position="131"/>
        <end position="159"/>
    </location>
</feature>
<keyword evidence="3" id="KW-1185">Reference proteome</keyword>
<evidence type="ECO:0000256" key="1">
    <source>
        <dbReference type="SAM" id="MobiDB-lite"/>
    </source>
</evidence>
<evidence type="ECO:0000313" key="3">
    <source>
        <dbReference type="Proteomes" id="UP000663090"/>
    </source>
</evidence>
<gene>
    <name evidence="2" type="ORF">JY572_39510</name>
</gene>
<name>A0ABX7N6D9_9BACT</name>
<protein>
    <recommendedName>
        <fullName evidence="4">Lipoprotein</fullName>
    </recommendedName>
</protein>
<reference evidence="2 3" key="1">
    <citation type="submission" date="2021-02" db="EMBL/GenBank/DDBJ databases">
        <title>De Novo genome assembly of isolated myxobacteria.</title>
        <authorList>
            <person name="Stevens D.C."/>
        </authorList>
    </citation>
    <scope>NUCLEOTIDE SEQUENCE [LARGE SCALE GENOMIC DNA]</scope>
    <source>
        <strain evidence="2 3">SCHIC003</strain>
    </source>
</reference>
<accession>A0ABX7N6D9</accession>
<evidence type="ECO:0000313" key="2">
    <source>
        <dbReference type="EMBL" id="QSQ14324.1"/>
    </source>
</evidence>
<proteinExistence type="predicted"/>
<dbReference type="Proteomes" id="UP000663090">
    <property type="component" value="Chromosome"/>
</dbReference>
<dbReference type="EMBL" id="CP071091">
    <property type="protein sequence ID" value="QSQ14324.1"/>
    <property type="molecule type" value="Genomic_DNA"/>
</dbReference>
<feature type="compositionally biased region" description="Polar residues" evidence="1">
    <location>
        <begin position="147"/>
        <end position="157"/>
    </location>
</feature>
<evidence type="ECO:0008006" key="4">
    <source>
        <dbReference type="Google" id="ProtNLM"/>
    </source>
</evidence>